<gene>
    <name evidence="1" type="ORF">EDB95_4874</name>
</gene>
<comment type="caution">
    <text evidence="1">The sequence shown here is derived from an EMBL/GenBank/DDBJ whole genome shotgun (WGS) entry which is preliminary data.</text>
</comment>
<sequence length="108" mass="12477">MLAPTHTKEGLPDFILVAELKGDDEEAYKALIIKHQDFSNAHAYALTHDRERALILSTMALRHIWRSRHLIPDQFMSCVAPPFWLFIAKVLHAYFDVLKDDDYENPGD</sequence>
<keyword evidence="2" id="KW-1185">Reference proteome</keyword>
<evidence type="ECO:0000313" key="2">
    <source>
        <dbReference type="Proteomes" id="UP000294498"/>
    </source>
</evidence>
<protein>
    <submittedName>
        <fullName evidence="1">Uncharacterized protein</fullName>
    </submittedName>
</protein>
<dbReference type="OrthoDB" id="9780326at2"/>
<name>A0A4R8DHN1_9BACT</name>
<accession>A0A4R8DHN1</accession>
<dbReference type="Proteomes" id="UP000294498">
    <property type="component" value="Unassembled WGS sequence"/>
</dbReference>
<dbReference type="EMBL" id="SODV01000002">
    <property type="protein sequence ID" value="TDW97037.1"/>
    <property type="molecule type" value="Genomic_DNA"/>
</dbReference>
<evidence type="ECO:0000313" key="1">
    <source>
        <dbReference type="EMBL" id="TDW97037.1"/>
    </source>
</evidence>
<organism evidence="1 2">
    <name type="scientific">Dinghuibacter silviterrae</name>
    <dbReference type="NCBI Taxonomy" id="1539049"/>
    <lineage>
        <taxon>Bacteria</taxon>
        <taxon>Pseudomonadati</taxon>
        <taxon>Bacteroidota</taxon>
        <taxon>Chitinophagia</taxon>
        <taxon>Chitinophagales</taxon>
        <taxon>Chitinophagaceae</taxon>
        <taxon>Dinghuibacter</taxon>
    </lineage>
</organism>
<dbReference type="AlphaFoldDB" id="A0A4R8DHN1"/>
<dbReference type="RefSeq" id="WP_133998543.1">
    <property type="nucleotide sequence ID" value="NZ_SODV01000002.1"/>
</dbReference>
<proteinExistence type="predicted"/>
<reference evidence="1 2" key="1">
    <citation type="submission" date="2019-03" db="EMBL/GenBank/DDBJ databases">
        <title>Genomic Encyclopedia of Type Strains, Phase IV (KMG-IV): sequencing the most valuable type-strain genomes for metagenomic binning, comparative biology and taxonomic classification.</title>
        <authorList>
            <person name="Goeker M."/>
        </authorList>
    </citation>
    <scope>NUCLEOTIDE SEQUENCE [LARGE SCALE GENOMIC DNA]</scope>
    <source>
        <strain evidence="1 2">DSM 100059</strain>
    </source>
</reference>